<evidence type="ECO:0000256" key="5">
    <source>
        <dbReference type="ARBA" id="ARBA00022729"/>
    </source>
</evidence>
<dbReference type="InterPro" id="IPR013766">
    <property type="entry name" value="Thioredoxin_domain"/>
</dbReference>
<feature type="domain" description="Thioredoxin" evidence="15">
    <location>
        <begin position="335"/>
        <end position="463"/>
    </location>
</feature>
<dbReference type="PANTHER" id="PTHR18929:SF240">
    <property type="entry name" value="PROTEIN DISULFIDE-ISOMERASE"/>
    <property type="match status" value="1"/>
</dbReference>
<keyword evidence="17" id="KW-1185">Reference proteome</keyword>
<dbReference type="GO" id="GO:0006457">
    <property type="term" value="P:protein folding"/>
    <property type="evidence" value="ECO:0007669"/>
    <property type="project" value="TreeGrafter"/>
</dbReference>
<feature type="disulfide bond" description="Redox-active" evidence="11">
    <location>
        <begin position="50"/>
        <end position="53"/>
    </location>
</feature>
<dbReference type="Pfam" id="PF00085">
    <property type="entry name" value="Thioredoxin"/>
    <property type="match status" value="2"/>
</dbReference>
<dbReference type="Gene3D" id="3.40.30.10">
    <property type="entry name" value="Glutaredoxin"/>
    <property type="match status" value="4"/>
</dbReference>
<dbReference type="CDD" id="cd02961">
    <property type="entry name" value="PDI_a_family"/>
    <property type="match status" value="1"/>
</dbReference>
<dbReference type="OrthoDB" id="72053at2759"/>
<keyword evidence="6" id="KW-0677">Repeat</keyword>
<name>D8M2K9_BLAHO</name>
<dbReference type="NCBIfam" id="TIGR01126">
    <property type="entry name" value="pdi_dom"/>
    <property type="match status" value="2"/>
</dbReference>
<evidence type="ECO:0000313" key="16">
    <source>
        <dbReference type="EMBL" id="CBK22298.2"/>
    </source>
</evidence>
<evidence type="ECO:0000256" key="1">
    <source>
        <dbReference type="ARBA" id="ARBA00001182"/>
    </source>
</evidence>
<dbReference type="PRINTS" id="PR00421">
    <property type="entry name" value="THIOREDOXIN"/>
</dbReference>
<dbReference type="InParanoid" id="D8M2K9"/>
<dbReference type="EMBL" id="FN668649">
    <property type="protein sequence ID" value="CBK22298.2"/>
    <property type="molecule type" value="Genomic_DNA"/>
</dbReference>
<keyword evidence="5 14" id="KW-0732">Signal</keyword>
<dbReference type="OMA" id="TRESANM"/>
<dbReference type="FunCoup" id="D8M2K9">
    <property type="interactions" value="388"/>
</dbReference>
<evidence type="ECO:0000256" key="12">
    <source>
        <dbReference type="RuleBase" id="RU004208"/>
    </source>
</evidence>
<evidence type="ECO:0000256" key="4">
    <source>
        <dbReference type="ARBA" id="ARBA00012723"/>
    </source>
</evidence>
<dbReference type="NCBIfam" id="TIGR01130">
    <property type="entry name" value="ER_PDI_fam"/>
    <property type="match status" value="1"/>
</dbReference>
<evidence type="ECO:0000313" key="17">
    <source>
        <dbReference type="Proteomes" id="UP000008312"/>
    </source>
</evidence>
<keyword evidence="9 13" id="KW-0413">Isomerase</keyword>
<dbReference type="GO" id="GO:0034976">
    <property type="term" value="P:response to endoplasmic reticulum stress"/>
    <property type="evidence" value="ECO:0007669"/>
    <property type="project" value="TreeGrafter"/>
</dbReference>
<reference evidence="16" key="1">
    <citation type="submission" date="2010-02" db="EMBL/GenBank/DDBJ databases">
        <title>Sequencing and annotation of the Blastocystis hominis genome.</title>
        <authorList>
            <person name="Wincker P."/>
        </authorList>
    </citation>
    <scope>NUCLEOTIDE SEQUENCE</scope>
    <source>
        <strain evidence="16">Singapore isolate B</strain>
    </source>
</reference>
<dbReference type="Pfam" id="PF13848">
    <property type="entry name" value="Thioredoxin_6"/>
    <property type="match status" value="1"/>
</dbReference>
<organism evidence="16">
    <name type="scientific">Blastocystis hominis</name>
    <dbReference type="NCBI Taxonomy" id="12968"/>
    <lineage>
        <taxon>Eukaryota</taxon>
        <taxon>Sar</taxon>
        <taxon>Stramenopiles</taxon>
        <taxon>Bigyra</taxon>
        <taxon>Opalozoa</taxon>
        <taxon>Opalinata</taxon>
        <taxon>Blastocystidae</taxon>
        <taxon>Blastocystis</taxon>
    </lineage>
</organism>
<dbReference type="InterPro" id="IPR005788">
    <property type="entry name" value="PDI_thioredoxin-like_dom"/>
</dbReference>
<dbReference type="GeneID" id="24919524"/>
<dbReference type="CDD" id="cd02995">
    <property type="entry name" value="PDI_a_PDI_a'_C"/>
    <property type="match status" value="1"/>
</dbReference>
<evidence type="ECO:0000256" key="2">
    <source>
        <dbReference type="ARBA" id="ARBA00004319"/>
    </source>
</evidence>
<accession>D8M2K9</accession>
<dbReference type="SUPFAM" id="SSF52833">
    <property type="entry name" value="Thioredoxin-like"/>
    <property type="match status" value="4"/>
</dbReference>
<evidence type="ECO:0000259" key="15">
    <source>
        <dbReference type="PROSITE" id="PS51352"/>
    </source>
</evidence>
<feature type="disulfide bond" description="Redox-active" evidence="11">
    <location>
        <begin position="385"/>
        <end position="388"/>
    </location>
</feature>
<dbReference type="GO" id="GO:0003756">
    <property type="term" value="F:protein disulfide isomerase activity"/>
    <property type="evidence" value="ECO:0007669"/>
    <property type="project" value="UniProtKB-EC"/>
</dbReference>
<evidence type="ECO:0000256" key="13">
    <source>
        <dbReference type="RuleBase" id="RU361130"/>
    </source>
</evidence>
<gene>
    <name evidence="16" type="ORF">GSBLH_T00002347001</name>
</gene>
<dbReference type="CDD" id="cd02982">
    <property type="entry name" value="PDI_b'_family"/>
    <property type="match status" value="1"/>
</dbReference>
<dbReference type="RefSeq" id="XP_012896346.1">
    <property type="nucleotide sequence ID" value="XM_013040892.1"/>
</dbReference>
<feature type="chain" id="PRO_5012497402" description="Protein disulfide-isomerase" evidence="14">
    <location>
        <begin position="16"/>
        <end position="472"/>
    </location>
</feature>
<evidence type="ECO:0000256" key="3">
    <source>
        <dbReference type="ARBA" id="ARBA00006347"/>
    </source>
</evidence>
<dbReference type="CDD" id="cd02981">
    <property type="entry name" value="PDI_b_family"/>
    <property type="match status" value="1"/>
</dbReference>
<keyword evidence="10 11" id="KW-0676">Redox-active center</keyword>
<dbReference type="PROSITE" id="PS51352">
    <property type="entry name" value="THIOREDOXIN_2"/>
    <property type="match status" value="2"/>
</dbReference>
<dbReference type="InterPro" id="IPR017937">
    <property type="entry name" value="Thioredoxin_CS"/>
</dbReference>
<feature type="signal peptide" evidence="14">
    <location>
        <begin position="1"/>
        <end position="15"/>
    </location>
</feature>
<evidence type="ECO:0000256" key="11">
    <source>
        <dbReference type="PIRSR" id="PIRSR605792-51"/>
    </source>
</evidence>
<dbReference type="PROSITE" id="PS00194">
    <property type="entry name" value="THIOREDOXIN_1"/>
    <property type="match status" value="2"/>
</dbReference>
<evidence type="ECO:0000256" key="7">
    <source>
        <dbReference type="ARBA" id="ARBA00022824"/>
    </source>
</evidence>
<keyword evidence="8 11" id="KW-1015">Disulfide bond</keyword>
<dbReference type="InterPro" id="IPR005792">
    <property type="entry name" value="Prot_disulphide_isomerase"/>
</dbReference>
<dbReference type="AlphaFoldDB" id="D8M2K9"/>
<evidence type="ECO:0000256" key="14">
    <source>
        <dbReference type="SAM" id="SignalP"/>
    </source>
</evidence>
<dbReference type="Proteomes" id="UP000008312">
    <property type="component" value="Unassembled WGS sequence"/>
</dbReference>
<feature type="domain" description="Thioredoxin" evidence="15">
    <location>
        <begin position="5"/>
        <end position="149"/>
    </location>
</feature>
<keyword evidence="7" id="KW-0256">Endoplasmic reticulum</keyword>
<sequence>MKLTAFLLICALVFAEFTENDGVLVLNDDNFDQAIAEHESLLVKFYAPWCGHCKKLAPDYSAAARELRELDPPLYLAEVDATAAPKLSQRFAIRGYPTLKFFKNGNAVDYDSGRSKADIVNYMKRKAGPVAVTYTTLDDLKTAIESADVSVVGYFANTECKEYKDWYGVMANVDDVTAIYITDAAIMEAMEVSAPAVAMYKKSTTGALVYEGDMEGLKRWIILHQLPLVVPFSQQYSRKLFAPEHGIKVQLMFFAPEKNPGEAKPVLEEVARAFQGRLFIVHIPSENARLLDYFGLTAEQIPALAMADFSGEGMDKYLFEGEMTVAAISEFIEKFFAKKLTPFLKSEDVPAEQPGPVYKVVGKSFEEVVLDPKKNVFVKFYAPWCGHCKALAPTYEKLAEAYKDDADVVIAEMDATANEVAGLNIRGFPTLKFYKAGEPTAPVDYEGERTLEALTDFVEKNRVAVKHEEEEL</sequence>
<dbReference type="EC" id="5.3.4.1" evidence="4 13"/>
<dbReference type="FunFam" id="3.40.30.10:FF:000107">
    <property type="entry name" value="Protein disulfide-isomerase 5-2"/>
    <property type="match status" value="1"/>
</dbReference>
<dbReference type="PANTHER" id="PTHR18929">
    <property type="entry name" value="PROTEIN DISULFIDE ISOMERASE"/>
    <property type="match status" value="1"/>
</dbReference>
<dbReference type="FunFam" id="3.40.30.10:FF:000223">
    <property type="entry name" value="protein disulfide-isomerase isoform X2"/>
    <property type="match status" value="1"/>
</dbReference>
<comment type="similarity">
    <text evidence="3 12">Belongs to the protein disulfide isomerase family.</text>
</comment>
<dbReference type="GO" id="GO:0005788">
    <property type="term" value="C:endoplasmic reticulum lumen"/>
    <property type="evidence" value="ECO:0007669"/>
    <property type="project" value="UniProtKB-SubCell"/>
</dbReference>
<evidence type="ECO:0000256" key="8">
    <source>
        <dbReference type="ARBA" id="ARBA00023157"/>
    </source>
</evidence>
<proteinExistence type="inferred from homology"/>
<evidence type="ECO:0000256" key="10">
    <source>
        <dbReference type="ARBA" id="ARBA00023284"/>
    </source>
</evidence>
<dbReference type="InterPro" id="IPR036249">
    <property type="entry name" value="Thioredoxin-like_sf"/>
</dbReference>
<comment type="subcellular location">
    <subcellularLocation>
        <location evidence="2">Endoplasmic reticulum lumen</location>
    </subcellularLocation>
</comment>
<evidence type="ECO:0000256" key="9">
    <source>
        <dbReference type="ARBA" id="ARBA00023235"/>
    </source>
</evidence>
<evidence type="ECO:0000256" key="6">
    <source>
        <dbReference type="ARBA" id="ARBA00022737"/>
    </source>
</evidence>
<protein>
    <recommendedName>
        <fullName evidence="4 13">Protein disulfide-isomerase</fullName>
        <ecNumber evidence="4 13">5.3.4.1</ecNumber>
    </recommendedName>
</protein>
<comment type="catalytic activity">
    <reaction evidence="1 13">
        <text>Catalyzes the rearrangement of -S-S- bonds in proteins.</text>
        <dbReference type="EC" id="5.3.4.1"/>
    </reaction>
</comment>